<reference evidence="1" key="1">
    <citation type="submission" date="2020-04" db="EMBL/GenBank/DDBJ databases">
        <authorList>
            <person name="Chiriac C."/>
            <person name="Salcher M."/>
            <person name="Ghai R."/>
            <person name="Kavagutti S V."/>
        </authorList>
    </citation>
    <scope>NUCLEOTIDE SEQUENCE</scope>
</reference>
<accession>A0A6J5KY32</accession>
<evidence type="ECO:0000313" key="2">
    <source>
        <dbReference type="EMBL" id="CAB5209236.1"/>
    </source>
</evidence>
<gene>
    <name evidence="2" type="ORF">UFOVP181_375</name>
    <name evidence="1" type="ORF">UFOVP57_264</name>
</gene>
<protein>
    <recommendedName>
        <fullName evidence="3">Oxoglutarate/iron-dependent dioxygenase</fullName>
    </recommendedName>
</protein>
<organism evidence="1">
    <name type="scientific">uncultured Caudovirales phage</name>
    <dbReference type="NCBI Taxonomy" id="2100421"/>
    <lineage>
        <taxon>Viruses</taxon>
        <taxon>Duplodnaviria</taxon>
        <taxon>Heunggongvirae</taxon>
        <taxon>Uroviricota</taxon>
        <taxon>Caudoviricetes</taxon>
        <taxon>Peduoviridae</taxon>
        <taxon>Maltschvirus</taxon>
        <taxon>Maltschvirus maltsch</taxon>
    </lineage>
</organism>
<dbReference type="SUPFAM" id="SSF51197">
    <property type="entry name" value="Clavaminate synthase-like"/>
    <property type="match status" value="1"/>
</dbReference>
<name>A0A6J5KY32_9CAUD</name>
<sequence length="195" mass="22850">MATIFKPREYSGYISLDYQRAIYKYLTDIGFDWHFMEDATTEIINLPQYSTPAFGNLLYYSQHESNPHYEFFKPLIQSLEEAGNFKIKELLRVRAGMLLNTKYGLPGMSYKYNTPHVDYDFDHYTAVYYVNECDGDTVVFQEIAPAEKYYNLHKCTPNQGKFLLFNGRHYHASTCPKIHTKRIAITINFTAEINE</sequence>
<evidence type="ECO:0008006" key="3">
    <source>
        <dbReference type="Google" id="ProtNLM"/>
    </source>
</evidence>
<dbReference type="EMBL" id="LR798231">
    <property type="protein sequence ID" value="CAB5209236.1"/>
    <property type="molecule type" value="Genomic_DNA"/>
</dbReference>
<dbReference type="EMBL" id="LR796187">
    <property type="protein sequence ID" value="CAB4125863.1"/>
    <property type="molecule type" value="Genomic_DNA"/>
</dbReference>
<proteinExistence type="predicted"/>
<evidence type="ECO:0000313" key="1">
    <source>
        <dbReference type="EMBL" id="CAB4125863.1"/>
    </source>
</evidence>